<dbReference type="Gene3D" id="2.10.60.10">
    <property type="entry name" value="CD59"/>
    <property type="match status" value="2"/>
</dbReference>
<dbReference type="GO" id="GO:0005576">
    <property type="term" value="C:extracellular region"/>
    <property type="evidence" value="ECO:0007669"/>
    <property type="project" value="UniProtKB-SubCell"/>
</dbReference>
<evidence type="ECO:0000256" key="4">
    <source>
        <dbReference type="ARBA" id="ARBA00023157"/>
    </source>
</evidence>
<evidence type="ECO:0000256" key="3">
    <source>
        <dbReference type="ARBA" id="ARBA00022525"/>
    </source>
</evidence>
<dbReference type="Proteomes" id="UP000824782">
    <property type="component" value="Unassembled WGS sequence"/>
</dbReference>
<dbReference type="PANTHER" id="PTHR20914">
    <property type="entry name" value="LY6/PLAUR DOMAIN-CONTAINING PROTEIN 8"/>
    <property type="match status" value="1"/>
</dbReference>
<comment type="subcellular location">
    <subcellularLocation>
        <location evidence="1">Secreted</location>
    </subcellularLocation>
</comment>
<evidence type="ECO:0000313" key="7">
    <source>
        <dbReference type="EMBL" id="KAG8549009.1"/>
    </source>
</evidence>
<dbReference type="InterPro" id="IPR045860">
    <property type="entry name" value="Snake_toxin-like_sf"/>
</dbReference>
<evidence type="ECO:0000313" key="8">
    <source>
        <dbReference type="Proteomes" id="UP000824782"/>
    </source>
</evidence>
<dbReference type="InterPro" id="IPR050918">
    <property type="entry name" value="CNF-like_PLA2_Inhibitor"/>
</dbReference>
<keyword evidence="4" id="KW-1015">Disulfide bond</keyword>
<dbReference type="AlphaFoldDB" id="A0AAV6ZHU2"/>
<dbReference type="EMBL" id="WNYA01000270">
    <property type="protein sequence ID" value="KAG8549009.1"/>
    <property type="molecule type" value="Genomic_DNA"/>
</dbReference>
<evidence type="ECO:0008006" key="9">
    <source>
        <dbReference type="Google" id="ProtNLM"/>
    </source>
</evidence>
<keyword evidence="3" id="KW-0964">Secreted</keyword>
<organism evidence="7 8">
    <name type="scientific">Engystomops pustulosus</name>
    <name type="common">Tungara frog</name>
    <name type="synonym">Physalaemus pustulosus</name>
    <dbReference type="NCBI Taxonomy" id="76066"/>
    <lineage>
        <taxon>Eukaryota</taxon>
        <taxon>Metazoa</taxon>
        <taxon>Chordata</taxon>
        <taxon>Craniata</taxon>
        <taxon>Vertebrata</taxon>
        <taxon>Euteleostomi</taxon>
        <taxon>Amphibia</taxon>
        <taxon>Batrachia</taxon>
        <taxon>Anura</taxon>
        <taxon>Neobatrachia</taxon>
        <taxon>Hyloidea</taxon>
        <taxon>Leptodactylidae</taxon>
        <taxon>Leiuperinae</taxon>
        <taxon>Engystomops</taxon>
    </lineage>
</organism>
<proteinExistence type="inferred from homology"/>
<accession>A0AAV6ZHU2</accession>
<feature type="domain" description="UPAR/Ly6" evidence="5">
    <location>
        <begin position="78"/>
        <end position="151"/>
    </location>
</feature>
<keyword evidence="8" id="KW-1185">Reference proteome</keyword>
<dbReference type="PANTHER" id="PTHR20914:SF36">
    <property type="entry name" value="PHOSPHOLIPASE A2 INHIBITOR AND LY6_PLAUR DOMAIN-CONTAINING PROTEIN"/>
    <property type="match status" value="1"/>
</dbReference>
<dbReference type="GO" id="GO:0004859">
    <property type="term" value="F:phospholipase inhibitor activity"/>
    <property type="evidence" value="ECO:0007669"/>
    <property type="project" value="InterPro"/>
</dbReference>
<evidence type="ECO:0000256" key="1">
    <source>
        <dbReference type="ARBA" id="ARBA00004613"/>
    </source>
</evidence>
<dbReference type="SUPFAM" id="SSF57302">
    <property type="entry name" value="Snake toxin-like"/>
    <property type="match status" value="2"/>
</dbReference>
<reference evidence="7" key="1">
    <citation type="thesis" date="2020" institute="ProQuest LLC" country="789 East Eisenhower Parkway, Ann Arbor, MI, USA">
        <title>Comparative Genomics and Chromosome Evolution.</title>
        <authorList>
            <person name="Mudd A.B."/>
        </authorList>
    </citation>
    <scope>NUCLEOTIDE SEQUENCE</scope>
    <source>
        <strain evidence="7">237g6f4</strain>
        <tissue evidence="7">Blood</tissue>
    </source>
</reference>
<comment type="caution">
    <text evidence="7">The sequence shown here is derived from an EMBL/GenBank/DDBJ whole genome shotgun (WGS) entry which is preliminary data.</text>
</comment>
<dbReference type="Pfam" id="PF02988">
    <property type="entry name" value="PLA2_inh"/>
    <property type="match status" value="1"/>
</dbReference>
<name>A0AAV6ZHU2_ENGPU</name>
<protein>
    <recommendedName>
        <fullName evidence="9">UPAR/Ly6 domain-containing protein</fullName>
    </recommendedName>
</protein>
<feature type="domain" description="Phospholipase A2 inhibitor N-terminal" evidence="6">
    <location>
        <begin position="2"/>
        <end position="64"/>
    </location>
</feature>
<sequence>MCDKNQDTCISTITEISTQGKTTPTKYIVRSCGTKDTCNTNYSISLNATTLHATIRCCDKDRCPTPGLDVPKAINQNDVECPTCHEANDKCKTTMKIKCTGEQKKCVTYTAKDTKTQTTYSIQGCASENVCAMKNVTTLPFDHILSTKFDCSSHAASQLPGLFFPVAVVIATLKLLS</sequence>
<evidence type="ECO:0000256" key="2">
    <source>
        <dbReference type="ARBA" id="ARBA00006570"/>
    </source>
</evidence>
<comment type="similarity">
    <text evidence="2">Belongs to the CNF-like-inhibitor family.</text>
</comment>
<dbReference type="Pfam" id="PF00021">
    <property type="entry name" value="UPAR_LY6"/>
    <property type="match status" value="1"/>
</dbReference>
<gene>
    <name evidence="7" type="ORF">GDO81_023158</name>
</gene>
<evidence type="ECO:0000259" key="5">
    <source>
        <dbReference type="Pfam" id="PF00021"/>
    </source>
</evidence>
<dbReference type="InterPro" id="IPR004126">
    <property type="entry name" value="PLipase_A2_inh_N"/>
</dbReference>
<dbReference type="InterPro" id="IPR016054">
    <property type="entry name" value="LY6_UPA_recep-like"/>
</dbReference>
<evidence type="ECO:0000259" key="6">
    <source>
        <dbReference type="Pfam" id="PF02988"/>
    </source>
</evidence>